<reference evidence="2" key="1">
    <citation type="submission" date="2021-02" db="EMBL/GenBank/DDBJ databases">
        <authorList>
            <person name="Dougan E. K."/>
            <person name="Rhodes N."/>
            <person name="Thang M."/>
            <person name="Chan C."/>
        </authorList>
    </citation>
    <scope>NUCLEOTIDE SEQUENCE</scope>
</reference>
<dbReference type="EMBL" id="CAJNDS010002443">
    <property type="protein sequence ID" value="CAE7477346.1"/>
    <property type="molecule type" value="Genomic_DNA"/>
</dbReference>
<evidence type="ECO:0000256" key="1">
    <source>
        <dbReference type="SAM" id="MobiDB-lite"/>
    </source>
</evidence>
<accession>A0A812SGK6</accession>
<dbReference type="Proteomes" id="UP000604046">
    <property type="component" value="Unassembled WGS sequence"/>
</dbReference>
<comment type="caution">
    <text evidence="2">The sequence shown here is derived from an EMBL/GenBank/DDBJ whole genome shotgun (WGS) entry which is preliminary data.</text>
</comment>
<feature type="compositionally biased region" description="Basic and acidic residues" evidence="1">
    <location>
        <begin position="92"/>
        <end position="102"/>
    </location>
</feature>
<dbReference type="AlphaFoldDB" id="A0A812SGK6"/>
<feature type="region of interest" description="Disordered" evidence="1">
    <location>
        <begin position="29"/>
        <end position="66"/>
    </location>
</feature>
<evidence type="ECO:0000313" key="3">
    <source>
        <dbReference type="Proteomes" id="UP000604046"/>
    </source>
</evidence>
<proteinExistence type="predicted"/>
<organism evidence="2 3">
    <name type="scientific">Symbiodinium natans</name>
    <dbReference type="NCBI Taxonomy" id="878477"/>
    <lineage>
        <taxon>Eukaryota</taxon>
        <taxon>Sar</taxon>
        <taxon>Alveolata</taxon>
        <taxon>Dinophyceae</taxon>
        <taxon>Suessiales</taxon>
        <taxon>Symbiodiniaceae</taxon>
        <taxon>Symbiodinium</taxon>
    </lineage>
</organism>
<name>A0A812SGK6_9DINO</name>
<protein>
    <submittedName>
        <fullName evidence="2">Uncharacterized protein</fullName>
    </submittedName>
</protein>
<feature type="region of interest" description="Disordered" evidence="1">
    <location>
        <begin position="92"/>
        <end position="122"/>
    </location>
</feature>
<keyword evidence="3" id="KW-1185">Reference proteome</keyword>
<evidence type="ECO:0000313" key="2">
    <source>
        <dbReference type="EMBL" id="CAE7477346.1"/>
    </source>
</evidence>
<gene>
    <name evidence="2" type="ORF">SNAT2548_LOCUS26813</name>
</gene>
<sequence>MEIESDATSASPERLDQLLGGCFAVSPWVDDDDDGLRQEGGGESSPVRSTCDSDGSPKVDKCQGGPARQRWKRSCSRWKVAGISTRAESKAEVEEKQAEIPHKQQALSASRRAGGGSFVDKMLPRSGAAIGMEVVP</sequence>